<evidence type="ECO:0000313" key="1">
    <source>
        <dbReference type="EMBL" id="KAF7368613.1"/>
    </source>
</evidence>
<reference evidence="1" key="1">
    <citation type="submission" date="2020-05" db="EMBL/GenBank/DDBJ databases">
        <title>Mycena genomes resolve the evolution of fungal bioluminescence.</title>
        <authorList>
            <person name="Tsai I.J."/>
        </authorList>
    </citation>
    <scope>NUCLEOTIDE SEQUENCE</scope>
    <source>
        <strain evidence="1">CCC161011</strain>
    </source>
</reference>
<accession>A0A8H6YWY6</accession>
<dbReference type="EMBL" id="JACAZI010000002">
    <property type="protein sequence ID" value="KAF7368613.1"/>
    <property type="molecule type" value="Genomic_DNA"/>
</dbReference>
<organism evidence="1 2">
    <name type="scientific">Mycena venus</name>
    <dbReference type="NCBI Taxonomy" id="2733690"/>
    <lineage>
        <taxon>Eukaryota</taxon>
        <taxon>Fungi</taxon>
        <taxon>Dikarya</taxon>
        <taxon>Basidiomycota</taxon>
        <taxon>Agaricomycotina</taxon>
        <taxon>Agaricomycetes</taxon>
        <taxon>Agaricomycetidae</taxon>
        <taxon>Agaricales</taxon>
        <taxon>Marasmiineae</taxon>
        <taxon>Mycenaceae</taxon>
        <taxon>Mycena</taxon>
    </lineage>
</organism>
<dbReference type="Proteomes" id="UP000620124">
    <property type="component" value="Unassembled WGS sequence"/>
</dbReference>
<dbReference type="OrthoDB" id="10636938at2759"/>
<proteinExistence type="predicted"/>
<protein>
    <submittedName>
        <fullName evidence="1">Uncharacterized protein</fullName>
    </submittedName>
</protein>
<comment type="caution">
    <text evidence="1">The sequence shown here is derived from an EMBL/GenBank/DDBJ whole genome shotgun (WGS) entry which is preliminary data.</text>
</comment>
<name>A0A8H6YWY6_9AGAR</name>
<dbReference type="AlphaFoldDB" id="A0A8H6YWY6"/>
<sequence length="209" mass="23066">MRERIVITRITCLGSRTHRWSRAHVDDSFGWTRMHRTHGPSTDSLYVPALLFLFSPDRHRVQMHLLLVDPPHCKSTKVSAAVNRGGHGSRAIIVTRIPCCTRALLSVHVTVPTAVLVLGSAGRTALPQAHPLSGLRLSLGWSFQAVSAVLPNAFARRLSQLLSPISLRFPPHSLLSASLLTLIVSYLCMTHPGSSRRLWTLYEGSWDAA</sequence>
<gene>
    <name evidence="1" type="ORF">MVEN_00185200</name>
</gene>
<evidence type="ECO:0000313" key="2">
    <source>
        <dbReference type="Proteomes" id="UP000620124"/>
    </source>
</evidence>
<keyword evidence="2" id="KW-1185">Reference proteome</keyword>